<dbReference type="RefSeq" id="WP_308863301.1">
    <property type="nucleotide sequence ID" value="NZ_JAVHUL010000006.1"/>
</dbReference>
<feature type="domain" description="Outer membrane protein beta-barrel" evidence="3">
    <location>
        <begin position="275"/>
        <end position="477"/>
    </location>
</feature>
<evidence type="ECO:0000313" key="5">
    <source>
        <dbReference type="Proteomes" id="UP001230915"/>
    </source>
</evidence>
<keyword evidence="2" id="KW-1133">Transmembrane helix</keyword>
<comment type="caution">
    <text evidence="4">The sequence shown here is derived from an EMBL/GenBank/DDBJ whole genome shotgun (WGS) entry which is preliminary data.</text>
</comment>
<evidence type="ECO:0000256" key="2">
    <source>
        <dbReference type="SAM" id="Phobius"/>
    </source>
</evidence>
<proteinExistence type="predicted"/>
<keyword evidence="2" id="KW-0472">Membrane</keyword>
<evidence type="ECO:0000313" key="4">
    <source>
        <dbReference type="EMBL" id="MDQ7916650.1"/>
    </source>
</evidence>
<evidence type="ECO:0000259" key="3">
    <source>
        <dbReference type="Pfam" id="PF13568"/>
    </source>
</evidence>
<feature type="compositionally biased region" description="Basic and acidic residues" evidence="1">
    <location>
        <begin position="113"/>
        <end position="128"/>
    </location>
</feature>
<feature type="transmembrane region" description="Helical" evidence="2">
    <location>
        <begin position="45"/>
        <end position="68"/>
    </location>
</feature>
<sequence length="510" mass="57093">MSEKKNIDRLFQEKFKDFEASPHKRVWKNIEQELKKDKKRRLIPVLWYKVAGVAAAISLLIFLGNSFWQDQEVEVVNTSPKNNKILENEAENSLQNSAEEEAKENIVFTEPASPKENENIKEEKELENQRQLVENASNSSSDKEKSGLTANQQDIASAEAPTKRKETETEVSTNSKNENALNADPKSKRDPSEIADLDLKKDNNLNKEILEKENALAQREKEFQDSNKIAATQIKKDSSLTKEILEEENALAQREKELKEENTTDKKGTESEKFSRWNIRPNVSPVYYGNLGDSGSPIDSQFSNNDASGEVSMAYGVNFAYAISKKIKVRTGVSKVQLNYNTNDVAFTSSVDPVGLTNLDANAQTKNIQVVSRPSRDIQINSLRPNINPYTSGALKQQIGFIEVPIEIEYALLDTRFGIQIIGGASSLILSENEVAITSAEGVTNLGEANNLNKLSFSTNLGVGFGYEISKKLDFNVEPTFKYQLNTFSGNTNGFKPYYFGVYTGINFKF</sequence>
<feature type="compositionally biased region" description="Polar residues" evidence="1">
    <location>
        <begin position="170"/>
        <end position="180"/>
    </location>
</feature>
<reference evidence="4 5" key="1">
    <citation type="submission" date="2023-08" db="EMBL/GenBank/DDBJ databases">
        <title>Mesonia sp. MT50, isolated from deep-sea sediment of the Mariana Trench.</title>
        <authorList>
            <person name="Fu H."/>
        </authorList>
    </citation>
    <scope>NUCLEOTIDE SEQUENCE [LARGE SCALE GENOMIC DNA]</scope>
    <source>
        <strain evidence="4 5">MT50</strain>
    </source>
</reference>
<dbReference type="Proteomes" id="UP001230915">
    <property type="component" value="Unassembled WGS sequence"/>
</dbReference>
<feature type="region of interest" description="Disordered" evidence="1">
    <location>
        <begin position="91"/>
        <end position="199"/>
    </location>
</feature>
<dbReference type="InterPro" id="IPR025665">
    <property type="entry name" value="Beta-barrel_OMP_2"/>
</dbReference>
<organism evidence="4 5">
    <name type="scientific">Mesonia profundi</name>
    <dbReference type="NCBI Taxonomy" id="3070998"/>
    <lineage>
        <taxon>Bacteria</taxon>
        <taxon>Pseudomonadati</taxon>
        <taxon>Bacteroidota</taxon>
        <taxon>Flavobacteriia</taxon>
        <taxon>Flavobacteriales</taxon>
        <taxon>Flavobacteriaceae</taxon>
        <taxon>Mesonia</taxon>
    </lineage>
</organism>
<dbReference type="Pfam" id="PF13568">
    <property type="entry name" value="OMP_b-brl_2"/>
    <property type="match status" value="1"/>
</dbReference>
<gene>
    <name evidence="4" type="ORF">RBU60_03610</name>
</gene>
<keyword evidence="2" id="KW-0812">Transmembrane</keyword>
<dbReference type="InterPro" id="IPR011250">
    <property type="entry name" value="OMP/PagP_B-barrel"/>
</dbReference>
<evidence type="ECO:0000256" key="1">
    <source>
        <dbReference type="SAM" id="MobiDB-lite"/>
    </source>
</evidence>
<dbReference type="EMBL" id="JAVHUL010000006">
    <property type="protein sequence ID" value="MDQ7916650.1"/>
    <property type="molecule type" value="Genomic_DNA"/>
</dbReference>
<dbReference type="SUPFAM" id="SSF56925">
    <property type="entry name" value="OMPA-like"/>
    <property type="match status" value="1"/>
</dbReference>
<keyword evidence="5" id="KW-1185">Reference proteome</keyword>
<feature type="compositionally biased region" description="Polar residues" evidence="1">
    <location>
        <begin position="129"/>
        <end position="140"/>
    </location>
</feature>
<feature type="region of interest" description="Disordered" evidence="1">
    <location>
        <begin position="255"/>
        <end position="274"/>
    </location>
</feature>
<accession>A0ABU0ZYV9</accession>
<name>A0ABU0ZYV9_9FLAO</name>
<protein>
    <submittedName>
        <fullName evidence="4">Outer membrane beta-barrel protein</fullName>
    </submittedName>
</protein>
<feature type="compositionally biased region" description="Basic and acidic residues" evidence="1">
    <location>
        <begin position="185"/>
        <end position="199"/>
    </location>
</feature>